<dbReference type="EMBL" id="KQ241783">
    <property type="protein sequence ID" value="KNC84153.1"/>
    <property type="molecule type" value="Genomic_DNA"/>
</dbReference>
<dbReference type="RefSeq" id="XP_014158055.1">
    <property type="nucleotide sequence ID" value="XM_014302580.1"/>
</dbReference>
<keyword evidence="2" id="KW-1185">Reference proteome</keyword>
<sequence>MANVVGTNGDTFDQTCCQDIMGYEPTLPECSPVCNVVDVVPTCFQAVGLKGYTCAAGRVYKNLLSALLCPSTGDFDRVCCEAHTCDQAHGLDGFLCAQGSVYAPSLASVKVFAAAEFNAKCCETNVNVLNLCGNLVGTNNNVCGND</sequence>
<evidence type="ECO:0000313" key="2">
    <source>
        <dbReference type="Proteomes" id="UP000054560"/>
    </source>
</evidence>
<reference evidence="1 2" key="1">
    <citation type="submission" date="2011-02" db="EMBL/GenBank/DDBJ databases">
        <title>The Genome Sequence of Sphaeroforma arctica JP610.</title>
        <authorList>
            <consortium name="The Broad Institute Genome Sequencing Platform"/>
            <person name="Russ C."/>
            <person name="Cuomo C."/>
            <person name="Young S.K."/>
            <person name="Zeng Q."/>
            <person name="Gargeya S."/>
            <person name="Alvarado L."/>
            <person name="Berlin A."/>
            <person name="Chapman S.B."/>
            <person name="Chen Z."/>
            <person name="Freedman E."/>
            <person name="Gellesch M."/>
            <person name="Goldberg J."/>
            <person name="Griggs A."/>
            <person name="Gujja S."/>
            <person name="Heilman E."/>
            <person name="Heiman D."/>
            <person name="Howarth C."/>
            <person name="Mehta T."/>
            <person name="Neiman D."/>
            <person name="Pearson M."/>
            <person name="Roberts A."/>
            <person name="Saif S."/>
            <person name="Shea T."/>
            <person name="Shenoy N."/>
            <person name="Sisk P."/>
            <person name="Stolte C."/>
            <person name="Sykes S."/>
            <person name="White J."/>
            <person name="Yandava C."/>
            <person name="Burger G."/>
            <person name="Gray M.W."/>
            <person name="Holland P.W.H."/>
            <person name="King N."/>
            <person name="Lang F.B.F."/>
            <person name="Roger A.J."/>
            <person name="Ruiz-Trillo I."/>
            <person name="Haas B."/>
            <person name="Nusbaum C."/>
            <person name="Birren B."/>
        </authorList>
    </citation>
    <scope>NUCLEOTIDE SEQUENCE [LARGE SCALE GENOMIC DNA]</scope>
    <source>
        <strain evidence="1 2">JP610</strain>
    </source>
</reference>
<dbReference type="AlphaFoldDB" id="A0A0L0G7G2"/>
<gene>
    <name evidence="1" type="ORF">SARC_03609</name>
</gene>
<organism evidence="1 2">
    <name type="scientific">Sphaeroforma arctica JP610</name>
    <dbReference type="NCBI Taxonomy" id="667725"/>
    <lineage>
        <taxon>Eukaryota</taxon>
        <taxon>Ichthyosporea</taxon>
        <taxon>Ichthyophonida</taxon>
        <taxon>Sphaeroforma</taxon>
    </lineage>
</organism>
<dbReference type="GeneID" id="25904113"/>
<protein>
    <submittedName>
        <fullName evidence="1">Uncharacterized protein</fullName>
    </submittedName>
</protein>
<evidence type="ECO:0000313" key="1">
    <source>
        <dbReference type="EMBL" id="KNC84153.1"/>
    </source>
</evidence>
<proteinExistence type="predicted"/>
<name>A0A0L0G7G2_9EUKA</name>
<accession>A0A0L0G7G2</accession>
<dbReference type="Proteomes" id="UP000054560">
    <property type="component" value="Unassembled WGS sequence"/>
</dbReference>